<organism evidence="1 2">
    <name type="scientific">Racocetra fulgida</name>
    <dbReference type="NCBI Taxonomy" id="60492"/>
    <lineage>
        <taxon>Eukaryota</taxon>
        <taxon>Fungi</taxon>
        <taxon>Fungi incertae sedis</taxon>
        <taxon>Mucoromycota</taxon>
        <taxon>Glomeromycotina</taxon>
        <taxon>Glomeromycetes</taxon>
        <taxon>Diversisporales</taxon>
        <taxon>Gigasporaceae</taxon>
        <taxon>Racocetra</taxon>
    </lineage>
</organism>
<accession>A0A9N9EZN0</accession>
<evidence type="ECO:0000313" key="2">
    <source>
        <dbReference type="Proteomes" id="UP000789396"/>
    </source>
</evidence>
<feature type="non-terminal residue" evidence="1">
    <location>
        <position position="103"/>
    </location>
</feature>
<dbReference type="Proteomes" id="UP000789396">
    <property type="component" value="Unassembled WGS sequence"/>
</dbReference>
<dbReference type="AlphaFoldDB" id="A0A9N9EZN0"/>
<sequence>MLSYAATLWIDIYTKEAIDLLKENIIYAKKPPQKTENQTSISDLELPIVLIEHVELLYLFTEEVIKSLDYLDNDNHQIQLNNSTFIEDFSNLSSIHLSCQLPK</sequence>
<dbReference type="EMBL" id="CAJVPZ010001814">
    <property type="protein sequence ID" value="CAG8500475.1"/>
    <property type="molecule type" value="Genomic_DNA"/>
</dbReference>
<evidence type="ECO:0000313" key="1">
    <source>
        <dbReference type="EMBL" id="CAG8500475.1"/>
    </source>
</evidence>
<comment type="caution">
    <text evidence="1">The sequence shown here is derived from an EMBL/GenBank/DDBJ whole genome shotgun (WGS) entry which is preliminary data.</text>
</comment>
<reference evidence="1" key="1">
    <citation type="submission" date="2021-06" db="EMBL/GenBank/DDBJ databases">
        <authorList>
            <person name="Kallberg Y."/>
            <person name="Tangrot J."/>
            <person name="Rosling A."/>
        </authorList>
    </citation>
    <scope>NUCLEOTIDE SEQUENCE</scope>
    <source>
        <strain evidence="1">IN212</strain>
    </source>
</reference>
<keyword evidence="2" id="KW-1185">Reference proteome</keyword>
<name>A0A9N9EZN0_9GLOM</name>
<dbReference type="OrthoDB" id="2442473at2759"/>
<proteinExistence type="predicted"/>
<protein>
    <submittedName>
        <fullName evidence="1">3334_t:CDS:1</fullName>
    </submittedName>
</protein>
<gene>
    <name evidence="1" type="ORF">RFULGI_LOCUS2413</name>
</gene>